<feature type="region of interest" description="Disordered" evidence="2">
    <location>
        <begin position="1"/>
        <end position="39"/>
    </location>
</feature>
<dbReference type="InterPro" id="IPR032675">
    <property type="entry name" value="LRR_dom_sf"/>
</dbReference>
<evidence type="ECO:0000259" key="3">
    <source>
        <dbReference type="SMART" id="SM00256"/>
    </source>
</evidence>
<dbReference type="EMBL" id="JASAOG010000325">
    <property type="protein sequence ID" value="KAK0040450.1"/>
    <property type="molecule type" value="Genomic_DNA"/>
</dbReference>
<evidence type="ECO:0000256" key="2">
    <source>
        <dbReference type="SAM" id="MobiDB-lite"/>
    </source>
</evidence>
<dbReference type="SUPFAM" id="SSF52047">
    <property type="entry name" value="RNI-like"/>
    <property type="match status" value="1"/>
</dbReference>
<reference evidence="4" key="1">
    <citation type="journal article" date="2023" name="PLoS Negl. Trop. Dis.">
        <title>A genome sequence for Biomphalaria pfeifferi, the major vector snail for the human-infecting parasite Schistosoma mansoni.</title>
        <authorList>
            <person name="Bu L."/>
            <person name="Lu L."/>
            <person name="Laidemitt M.R."/>
            <person name="Zhang S.M."/>
            <person name="Mutuku M."/>
            <person name="Mkoji G."/>
            <person name="Steinauer M."/>
            <person name="Loker E.S."/>
        </authorList>
    </citation>
    <scope>NUCLEOTIDE SEQUENCE</scope>
    <source>
        <strain evidence="4">KasaAsao</strain>
    </source>
</reference>
<dbReference type="PANTHER" id="PTHR13382">
    <property type="entry name" value="MITOCHONDRIAL ATP SYNTHASE COUPLING FACTOR B"/>
    <property type="match status" value="1"/>
</dbReference>
<dbReference type="Gene3D" id="3.80.10.10">
    <property type="entry name" value="Ribonuclease Inhibitor"/>
    <property type="match status" value="2"/>
</dbReference>
<dbReference type="InterPro" id="IPR006553">
    <property type="entry name" value="Leu-rich_rpt_Cys-con_subtyp"/>
</dbReference>
<protein>
    <submittedName>
        <fullName evidence="4">F-box/LRR-repeat protein 20</fullName>
    </submittedName>
</protein>
<accession>A0AAD8AQE5</accession>
<keyword evidence="5" id="KW-1185">Reference proteome</keyword>
<dbReference type="Pfam" id="PF13516">
    <property type="entry name" value="LRR_6"/>
    <property type="match status" value="1"/>
</dbReference>
<dbReference type="CDD" id="cd22115">
    <property type="entry name" value="F-box_FBXL2-like"/>
    <property type="match status" value="1"/>
</dbReference>
<dbReference type="Pfam" id="PF12937">
    <property type="entry name" value="F-box-like"/>
    <property type="match status" value="1"/>
</dbReference>
<dbReference type="PANTHER" id="PTHR13382:SF40">
    <property type="entry name" value="F-BOX_LRR-REPEAT PROTEIN 2"/>
    <property type="match status" value="1"/>
</dbReference>
<reference evidence="4" key="2">
    <citation type="submission" date="2023-04" db="EMBL/GenBank/DDBJ databases">
        <authorList>
            <person name="Bu L."/>
            <person name="Lu L."/>
            <person name="Laidemitt M.R."/>
            <person name="Zhang S.M."/>
            <person name="Mutuku M."/>
            <person name="Mkoji G."/>
            <person name="Steinauer M."/>
            <person name="Loker E.S."/>
        </authorList>
    </citation>
    <scope>NUCLEOTIDE SEQUENCE</scope>
    <source>
        <strain evidence="4">KasaAsao</strain>
        <tissue evidence="4">Whole Snail</tissue>
    </source>
</reference>
<evidence type="ECO:0000313" key="5">
    <source>
        <dbReference type="Proteomes" id="UP001233172"/>
    </source>
</evidence>
<feature type="domain" description="F-box" evidence="3">
    <location>
        <begin position="59"/>
        <end position="95"/>
    </location>
</feature>
<name>A0AAD8AQE5_BIOPF</name>
<gene>
    <name evidence="4" type="ORF">Bpfe_030116</name>
</gene>
<dbReference type="SMART" id="SM00256">
    <property type="entry name" value="FBOX"/>
    <property type="match status" value="1"/>
</dbReference>
<dbReference type="AlphaFoldDB" id="A0AAD8AQE5"/>
<dbReference type="GO" id="GO:0005737">
    <property type="term" value="C:cytoplasm"/>
    <property type="evidence" value="ECO:0007669"/>
    <property type="project" value="TreeGrafter"/>
</dbReference>
<dbReference type="SMART" id="SM00367">
    <property type="entry name" value="LRR_CC"/>
    <property type="match status" value="11"/>
</dbReference>
<dbReference type="InterPro" id="IPR057207">
    <property type="entry name" value="FBXL15_LRR"/>
</dbReference>
<evidence type="ECO:0000313" key="4">
    <source>
        <dbReference type="EMBL" id="KAK0040450.1"/>
    </source>
</evidence>
<comment type="caution">
    <text evidence="4">The sequence shown here is derived from an EMBL/GenBank/DDBJ whole genome shotgun (WGS) entry which is preliminary data.</text>
</comment>
<sequence>MNNHNHNNHYSNHTKHKSEEKSRRKRRSNSKNGAPPCSFDWTSISQSTYEDDALINKKLPKEIFSYLDVVSLCRCAQVSKYWNMLALDGSNWQNIDLFDFQTDIEGRVVEYMSQRCGGFLKSLSLKGCQSITDTALQNFAQQCRHIETLILSKCTSITDLTCESLGKYSSKLRKLDLTSCPEITDASLKYLSNTSPTSTGQNRGCPLLSYLDISWCNKITNDGIGNDGIEMLATCVDNLMKLNIQHCQSITDEAIIKLGQKCPGLTLLCASMCNRLTDASLVALGKGCLELRTLEVSGCTLLTDSGFQELTRNCHKLEKMDLEDCIQITDATLGHIASHCHQLNALSLSHCELITDEGIRQIGSSICAAENLRILELDNCPLITDAALEHLQGCRALQRIEIYDCQLITRAGIRRLRNHLQDILVHAYFAPVTPPPSVGGGRQRYCKCCAIL</sequence>
<dbReference type="InterPro" id="IPR001611">
    <property type="entry name" value="Leu-rich_rpt"/>
</dbReference>
<dbReference type="InterPro" id="IPR001810">
    <property type="entry name" value="F-box_dom"/>
</dbReference>
<keyword evidence="1" id="KW-0833">Ubl conjugation pathway</keyword>
<dbReference type="FunFam" id="3.80.10.10:FF:000060">
    <property type="entry name" value="F-box/LRR-repeat protein 20 isoform 2"/>
    <property type="match status" value="1"/>
</dbReference>
<organism evidence="4 5">
    <name type="scientific">Biomphalaria pfeifferi</name>
    <name type="common">Bloodfluke planorb</name>
    <name type="synonym">Freshwater snail</name>
    <dbReference type="NCBI Taxonomy" id="112525"/>
    <lineage>
        <taxon>Eukaryota</taxon>
        <taxon>Metazoa</taxon>
        <taxon>Spiralia</taxon>
        <taxon>Lophotrochozoa</taxon>
        <taxon>Mollusca</taxon>
        <taxon>Gastropoda</taxon>
        <taxon>Heterobranchia</taxon>
        <taxon>Euthyneura</taxon>
        <taxon>Panpulmonata</taxon>
        <taxon>Hygrophila</taxon>
        <taxon>Lymnaeoidea</taxon>
        <taxon>Planorbidae</taxon>
        <taxon>Biomphalaria</taxon>
    </lineage>
</organism>
<dbReference type="Pfam" id="PF25372">
    <property type="entry name" value="DUF7885"/>
    <property type="match status" value="1"/>
</dbReference>
<dbReference type="InterPro" id="IPR050648">
    <property type="entry name" value="F-box_LRR-repeat"/>
</dbReference>
<feature type="compositionally biased region" description="Low complexity" evidence="2">
    <location>
        <begin position="1"/>
        <end position="11"/>
    </location>
</feature>
<proteinExistence type="predicted"/>
<dbReference type="Proteomes" id="UP001233172">
    <property type="component" value="Unassembled WGS sequence"/>
</dbReference>
<evidence type="ECO:0000256" key="1">
    <source>
        <dbReference type="ARBA" id="ARBA00022786"/>
    </source>
</evidence>